<proteinExistence type="predicted"/>
<evidence type="ECO:0000256" key="1">
    <source>
        <dbReference type="SAM" id="MobiDB-lite"/>
    </source>
</evidence>
<evidence type="ECO:0000313" key="2">
    <source>
        <dbReference type="EMBL" id="CUS21367.1"/>
    </source>
</evidence>
<gene>
    <name evidence="2" type="ORF">LAQU0_S03e00936g</name>
</gene>
<feature type="region of interest" description="Disordered" evidence="1">
    <location>
        <begin position="135"/>
        <end position="158"/>
    </location>
</feature>
<dbReference type="AlphaFoldDB" id="A0A0P1KP36"/>
<reference evidence="3" key="1">
    <citation type="submission" date="2015-10" db="EMBL/GenBank/DDBJ databases">
        <authorList>
            <person name="Devillers H."/>
        </authorList>
    </citation>
    <scope>NUCLEOTIDE SEQUENCE [LARGE SCALE GENOMIC DNA]</scope>
</reference>
<dbReference type="EMBL" id="LN890565">
    <property type="protein sequence ID" value="CUS21367.1"/>
    <property type="molecule type" value="Genomic_DNA"/>
</dbReference>
<sequence>MASGLSPGFASRALSSFPSCDTLVSPSRAPVPSAEPLPRACGHRTSIHVHPLLPRISCHVCCRISLHVLAQRVRFPAPGNTHTHTHKRTPRHVPRSSASFHTLGFLLPLMVITRAGTCIRRAEHRKRNTPLRSSVIACGSGRQPSARKKSAHASAAFT</sequence>
<dbReference type="Proteomes" id="UP000236544">
    <property type="component" value="Unassembled WGS sequence"/>
</dbReference>
<organism evidence="2 3">
    <name type="scientific">Lachancea quebecensis</name>
    <dbReference type="NCBI Taxonomy" id="1654605"/>
    <lineage>
        <taxon>Eukaryota</taxon>
        <taxon>Fungi</taxon>
        <taxon>Dikarya</taxon>
        <taxon>Ascomycota</taxon>
        <taxon>Saccharomycotina</taxon>
        <taxon>Saccharomycetes</taxon>
        <taxon>Saccharomycetales</taxon>
        <taxon>Saccharomycetaceae</taxon>
        <taxon>Lachancea</taxon>
    </lineage>
</organism>
<name>A0A0P1KP36_9SACH</name>
<evidence type="ECO:0000313" key="3">
    <source>
        <dbReference type="Proteomes" id="UP000236544"/>
    </source>
</evidence>
<accession>A0A0P1KP36</accession>
<protein>
    <submittedName>
        <fullName evidence="2">LAQU0S03e00936g1_1</fullName>
    </submittedName>
</protein>
<keyword evidence="3" id="KW-1185">Reference proteome</keyword>